<dbReference type="SUPFAM" id="SSF51161">
    <property type="entry name" value="Trimeric LpxA-like enzymes"/>
    <property type="match status" value="1"/>
</dbReference>
<evidence type="ECO:0000256" key="8">
    <source>
        <dbReference type="ARBA" id="ARBA00049486"/>
    </source>
</evidence>
<evidence type="ECO:0000256" key="1">
    <source>
        <dbReference type="ARBA" id="ARBA00004876"/>
    </source>
</evidence>
<dbReference type="InterPro" id="IPR045304">
    <property type="entry name" value="LbH_SAT"/>
</dbReference>
<evidence type="ECO:0000256" key="4">
    <source>
        <dbReference type="ARBA" id="ARBA00018522"/>
    </source>
</evidence>
<dbReference type="InterPro" id="IPR042122">
    <property type="entry name" value="Ser_AcTrfase_N_sf"/>
</dbReference>
<evidence type="ECO:0000313" key="11">
    <source>
        <dbReference type="Proteomes" id="UP000005536"/>
    </source>
</evidence>
<dbReference type="NCBIfam" id="NF041874">
    <property type="entry name" value="EPS_EpsC"/>
    <property type="match status" value="1"/>
</dbReference>
<dbReference type="STRING" id="546263.NELON_11135"/>
<evidence type="ECO:0000259" key="9">
    <source>
        <dbReference type="SMART" id="SM00971"/>
    </source>
</evidence>
<keyword evidence="6 10" id="KW-0808">Transferase</keyword>
<reference evidence="10 11" key="1">
    <citation type="submission" date="2010-02" db="EMBL/GenBank/DDBJ databases">
        <authorList>
            <person name="Weinstock G."/>
            <person name="Sodergren E."/>
            <person name="Clifton S."/>
            <person name="Fulton L."/>
            <person name="Fulton B."/>
            <person name="Courtney L."/>
            <person name="Fronick C."/>
            <person name="Harrison M."/>
            <person name="Strong C."/>
            <person name="Farmer C."/>
            <person name="Delahaunty K."/>
            <person name="Markovic C."/>
            <person name="Hall O."/>
            <person name="Minx P."/>
            <person name="Tomlinson C."/>
            <person name="Mitreva M."/>
            <person name="Nelson J."/>
            <person name="Hou S."/>
            <person name="Wollam A."/>
            <person name="Pepin K.H."/>
            <person name="Johnson M."/>
            <person name="Bhonagiri V."/>
            <person name="Zhang X."/>
            <person name="Suruliraj S."/>
            <person name="Warren W."/>
            <person name="Chinwalla A."/>
            <person name="Mardis E.R."/>
            <person name="Wilson R.K."/>
        </authorList>
    </citation>
    <scope>NUCLEOTIDE SEQUENCE [LARGE SCALE GENOMIC DNA]</scope>
    <source>
        <strain evidence="10 11">ATCC 29315</strain>
    </source>
</reference>
<dbReference type="NCBIfam" id="TIGR01172">
    <property type="entry name" value="cysE"/>
    <property type="match status" value="1"/>
</dbReference>
<evidence type="ECO:0000256" key="3">
    <source>
        <dbReference type="ARBA" id="ARBA00013266"/>
    </source>
</evidence>
<dbReference type="PANTHER" id="PTHR42811">
    <property type="entry name" value="SERINE ACETYLTRANSFERASE"/>
    <property type="match status" value="1"/>
</dbReference>
<dbReference type="GO" id="GO:0006535">
    <property type="term" value="P:cysteine biosynthetic process from serine"/>
    <property type="evidence" value="ECO:0007669"/>
    <property type="project" value="InterPro"/>
</dbReference>
<evidence type="ECO:0000256" key="2">
    <source>
        <dbReference type="ARBA" id="ARBA00007274"/>
    </source>
</evidence>
<gene>
    <name evidence="10" type="primary">cysE</name>
    <name evidence="10" type="ORF">NEIELOOT_00779</name>
</gene>
<dbReference type="EC" id="2.3.1.30" evidence="3"/>
<proteinExistence type="inferred from homology"/>
<dbReference type="InterPro" id="IPR053376">
    <property type="entry name" value="Serine_acetyltransferase"/>
</dbReference>
<dbReference type="SMART" id="SM00971">
    <property type="entry name" value="SATase_N"/>
    <property type="match status" value="1"/>
</dbReference>
<evidence type="ECO:0000256" key="7">
    <source>
        <dbReference type="ARBA" id="ARBA00023315"/>
    </source>
</evidence>
<organism evidence="10 11">
    <name type="scientific">Neisseria elongata subsp. glycolytica ATCC 29315</name>
    <dbReference type="NCBI Taxonomy" id="546263"/>
    <lineage>
        <taxon>Bacteria</taxon>
        <taxon>Pseudomonadati</taxon>
        <taxon>Pseudomonadota</taxon>
        <taxon>Betaproteobacteria</taxon>
        <taxon>Neisseriales</taxon>
        <taxon>Neisseriaceae</taxon>
        <taxon>Neisseria</taxon>
    </lineage>
</organism>
<protein>
    <recommendedName>
        <fullName evidence="4">Serine acetyltransferase</fullName>
        <ecNumber evidence="3">2.3.1.30</ecNumber>
    </recommendedName>
</protein>
<evidence type="ECO:0000313" key="10">
    <source>
        <dbReference type="EMBL" id="EFE50442.1"/>
    </source>
</evidence>
<dbReference type="Gene3D" id="1.10.3130.10">
    <property type="entry name" value="serine acetyltransferase, domain 1"/>
    <property type="match status" value="1"/>
</dbReference>
<evidence type="ECO:0000256" key="6">
    <source>
        <dbReference type="ARBA" id="ARBA00022679"/>
    </source>
</evidence>
<comment type="similarity">
    <text evidence="2">Belongs to the transferase hexapeptide repeat family.</text>
</comment>
<dbReference type="InterPro" id="IPR011004">
    <property type="entry name" value="Trimer_LpxA-like_sf"/>
</dbReference>
<dbReference type="GO" id="GO:0005737">
    <property type="term" value="C:cytoplasm"/>
    <property type="evidence" value="ECO:0007669"/>
    <property type="project" value="InterPro"/>
</dbReference>
<dbReference type="CDD" id="cd03354">
    <property type="entry name" value="LbH_SAT"/>
    <property type="match status" value="1"/>
</dbReference>
<dbReference type="Gene3D" id="2.160.10.10">
    <property type="entry name" value="Hexapeptide repeat proteins"/>
    <property type="match status" value="1"/>
</dbReference>
<dbReference type="FunFam" id="2.160.10.10:FF:000002">
    <property type="entry name" value="Serine acetyltransferase"/>
    <property type="match status" value="1"/>
</dbReference>
<dbReference type="InterPro" id="IPR001451">
    <property type="entry name" value="Hexapep"/>
</dbReference>
<comment type="caution">
    <text evidence="10">The sequence shown here is derived from an EMBL/GenBank/DDBJ whole genome shotgun (WGS) entry which is preliminary data.</text>
</comment>
<feature type="domain" description="Serine acetyltransferase N-terminal" evidence="9">
    <location>
        <begin position="55"/>
        <end position="159"/>
    </location>
</feature>
<dbReference type="UniPathway" id="UPA00136">
    <property type="reaction ID" value="UER00199"/>
</dbReference>
<comment type="catalytic activity">
    <reaction evidence="8">
        <text>L-serine + acetyl-CoA = O-acetyl-L-serine + CoA</text>
        <dbReference type="Rhea" id="RHEA:24560"/>
        <dbReference type="ChEBI" id="CHEBI:33384"/>
        <dbReference type="ChEBI" id="CHEBI:57287"/>
        <dbReference type="ChEBI" id="CHEBI:57288"/>
        <dbReference type="ChEBI" id="CHEBI:58340"/>
        <dbReference type="EC" id="2.3.1.30"/>
    </reaction>
</comment>
<dbReference type="GO" id="GO:0009001">
    <property type="term" value="F:serine O-acetyltransferase activity"/>
    <property type="evidence" value="ECO:0007669"/>
    <property type="project" value="UniProtKB-EC"/>
</dbReference>
<dbReference type="Proteomes" id="UP000005536">
    <property type="component" value="Unassembled WGS sequence"/>
</dbReference>
<dbReference type="AlphaFoldDB" id="D4DNZ5"/>
<dbReference type="Pfam" id="PF00132">
    <property type="entry name" value="Hexapep"/>
    <property type="match status" value="1"/>
</dbReference>
<keyword evidence="7 10" id="KW-0012">Acyltransferase</keyword>
<keyword evidence="5" id="KW-0028">Amino-acid biosynthesis</keyword>
<comment type="pathway">
    <text evidence="1">Amino-acid biosynthesis; L-cysteine biosynthesis; L-cysteine from L-serine: step 1/2.</text>
</comment>
<accession>D4DNZ5</accession>
<dbReference type="Pfam" id="PF06426">
    <property type="entry name" value="SATase_N"/>
    <property type="match status" value="1"/>
</dbReference>
<dbReference type="InterPro" id="IPR005881">
    <property type="entry name" value="Ser_O-AcTrfase"/>
</dbReference>
<sequence length="316" mass="35420">MRRVFYFIRHKRKGRLKQDFPFSDGLLHIGAYFRLQSPLLRNRGRLKMENTDFNLWQTIRNEAEQSAAEEPMLASFLHMTVLRHDSLERVLAFHLSSKLANPTMDMRTLYELYLHALEKEPSIGEAVRADITAYYERDPACDQYCLPLLYFKGYHAIQAHRINHCLWKEGRKTLAYFLQNRASEVFGVDIHPAARFGQGIMIDHGTGVVIGETAVLGNDISILHGVTLGGSGKEGGDRHPKIGDGVMIGANASVLGNIRVNECAKIGAGSVVVADVPAYSTVVGVPARVVGNKSHAKPAEEMNQNFYEEMNQDFYI</sequence>
<evidence type="ECO:0000256" key="5">
    <source>
        <dbReference type="ARBA" id="ARBA00022605"/>
    </source>
</evidence>
<dbReference type="EMBL" id="ADBF01000018">
    <property type="protein sequence ID" value="EFE50442.1"/>
    <property type="molecule type" value="Genomic_DNA"/>
</dbReference>
<dbReference type="InterPro" id="IPR010493">
    <property type="entry name" value="Ser_AcTrfase_N"/>
</dbReference>
<name>D4DNZ5_NEIEG</name>